<name>A0ABR7FDW3_9FIRM</name>
<evidence type="ECO:0000256" key="1">
    <source>
        <dbReference type="SAM" id="SignalP"/>
    </source>
</evidence>
<evidence type="ECO:0008006" key="4">
    <source>
        <dbReference type="Google" id="ProtNLM"/>
    </source>
</evidence>
<dbReference type="RefSeq" id="WP_054353023.1">
    <property type="nucleotide sequence ID" value="NZ_JACOOU010000003.1"/>
</dbReference>
<dbReference type="EMBL" id="JACOOU010000003">
    <property type="protein sequence ID" value="MBC5672601.1"/>
    <property type="molecule type" value="Genomic_DNA"/>
</dbReference>
<protein>
    <recommendedName>
        <fullName evidence="4">DUF4827 family protein</fullName>
    </recommendedName>
</protein>
<dbReference type="PROSITE" id="PS51257">
    <property type="entry name" value="PROKAR_LIPOPROTEIN"/>
    <property type="match status" value="1"/>
</dbReference>
<evidence type="ECO:0000313" key="2">
    <source>
        <dbReference type="EMBL" id="MBC5672601.1"/>
    </source>
</evidence>
<feature type="signal peptide" evidence="1">
    <location>
        <begin position="1"/>
        <end position="20"/>
    </location>
</feature>
<comment type="caution">
    <text evidence="2">The sequence shown here is derived from an EMBL/GenBank/DDBJ whole genome shotgun (WGS) entry which is preliminary data.</text>
</comment>
<proteinExistence type="predicted"/>
<organism evidence="2 3">
    <name type="scientific">Blautia celeris</name>
    <dbReference type="NCBI Taxonomy" id="2763026"/>
    <lineage>
        <taxon>Bacteria</taxon>
        <taxon>Bacillati</taxon>
        <taxon>Bacillota</taxon>
        <taxon>Clostridia</taxon>
        <taxon>Lachnospirales</taxon>
        <taxon>Lachnospiraceae</taxon>
        <taxon>Blautia</taxon>
    </lineage>
</organism>
<feature type="chain" id="PRO_5046618842" description="DUF4827 family protein" evidence="1">
    <location>
        <begin position="21"/>
        <end position="265"/>
    </location>
</feature>
<sequence length="265" mass="30000">MKKKVLFTCVLFLFAGILCSCGKSKTEYTIDEFAEKWNPIVKKVNEETKYSTSADIDNEIFQLKEKYAKKEGLTPGSELTISGKISFITVLEDGTINFLLMSADDPMRNMIDCISDNKSLFFVDDNSNIKVKGMFLNNKNCTLSNCKIIAPQLETPDFKPNLDNNFTLTPKTYMGTVSWSQIIPPYPWLFLGEGYENISDVMSSYKSFCCIRNGDENSDYIFCCFPDEIKFEEGTRLAVRGVLKPVGNDTDSAGFIEVVYGYYVF</sequence>
<gene>
    <name evidence="2" type="ORF">H8S76_10105</name>
</gene>
<accession>A0ABR7FDW3</accession>
<keyword evidence="1" id="KW-0732">Signal</keyword>
<reference evidence="2 3" key="1">
    <citation type="submission" date="2020-08" db="EMBL/GenBank/DDBJ databases">
        <title>Genome public.</title>
        <authorList>
            <person name="Liu C."/>
            <person name="Sun Q."/>
        </authorList>
    </citation>
    <scope>NUCLEOTIDE SEQUENCE [LARGE SCALE GENOMIC DNA]</scope>
    <source>
        <strain evidence="2 3">NSJ-34</strain>
    </source>
</reference>
<dbReference type="Proteomes" id="UP000654573">
    <property type="component" value="Unassembled WGS sequence"/>
</dbReference>
<keyword evidence="3" id="KW-1185">Reference proteome</keyword>
<evidence type="ECO:0000313" key="3">
    <source>
        <dbReference type="Proteomes" id="UP000654573"/>
    </source>
</evidence>